<protein>
    <recommendedName>
        <fullName evidence="4">DUF4345 domain-containing protein</fullName>
    </recommendedName>
</protein>
<evidence type="ECO:0000313" key="3">
    <source>
        <dbReference type="Proteomes" id="UP001595897"/>
    </source>
</evidence>
<keyword evidence="1" id="KW-0812">Transmembrane</keyword>
<evidence type="ECO:0008006" key="4">
    <source>
        <dbReference type="Google" id="ProtNLM"/>
    </source>
</evidence>
<feature type="transmembrane region" description="Helical" evidence="1">
    <location>
        <begin position="95"/>
        <end position="113"/>
    </location>
</feature>
<name>A0ABV9LYG8_9ALTE</name>
<evidence type="ECO:0000313" key="2">
    <source>
        <dbReference type="EMBL" id="MFC4701597.1"/>
    </source>
</evidence>
<dbReference type="Proteomes" id="UP001595897">
    <property type="component" value="Unassembled WGS sequence"/>
</dbReference>
<reference evidence="3" key="1">
    <citation type="journal article" date="2019" name="Int. J. Syst. Evol. Microbiol.">
        <title>The Global Catalogue of Microorganisms (GCM) 10K type strain sequencing project: providing services to taxonomists for standard genome sequencing and annotation.</title>
        <authorList>
            <consortium name="The Broad Institute Genomics Platform"/>
            <consortium name="The Broad Institute Genome Sequencing Center for Infectious Disease"/>
            <person name="Wu L."/>
            <person name="Ma J."/>
        </authorList>
    </citation>
    <scope>NUCLEOTIDE SEQUENCE [LARGE SCALE GENOMIC DNA]</scope>
    <source>
        <strain evidence="3">KACC 12507</strain>
    </source>
</reference>
<keyword evidence="3" id="KW-1185">Reference proteome</keyword>
<organism evidence="2 3">
    <name type="scientific">Glaciecola siphonariae</name>
    <dbReference type="NCBI Taxonomy" id="521012"/>
    <lineage>
        <taxon>Bacteria</taxon>
        <taxon>Pseudomonadati</taxon>
        <taxon>Pseudomonadota</taxon>
        <taxon>Gammaproteobacteria</taxon>
        <taxon>Alteromonadales</taxon>
        <taxon>Alteromonadaceae</taxon>
        <taxon>Glaciecola</taxon>
    </lineage>
</organism>
<evidence type="ECO:0000256" key="1">
    <source>
        <dbReference type="SAM" id="Phobius"/>
    </source>
</evidence>
<comment type="caution">
    <text evidence="2">The sequence shown here is derived from an EMBL/GenBank/DDBJ whole genome shotgun (WGS) entry which is preliminary data.</text>
</comment>
<proteinExistence type="predicted"/>
<feature type="transmembrane region" description="Helical" evidence="1">
    <location>
        <begin position="67"/>
        <end position="89"/>
    </location>
</feature>
<sequence length="115" mass="12160">MDYLQQVGAAISMLLGSLAIFSPSTTEKFVSIKGDGKLGNSEIRATYGGFFVGIAAYALYSQQDVAFIALGVGWIGAAIVRAGTLIFGYYSHKNFAGVLFEMFIGILCLFGILGA</sequence>
<dbReference type="EMBL" id="JBHSGU010000019">
    <property type="protein sequence ID" value="MFC4701597.1"/>
    <property type="molecule type" value="Genomic_DNA"/>
</dbReference>
<keyword evidence="1" id="KW-1133">Transmembrane helix</keyword>
<feature type="transmembrane region" description="Helical" evidence="1">
    <location>
        <begin position="43"/>
        <end position="60"/>
    </location>
</feature>
<keyword evidence="1" id="KW-0472">Membrane</keyword>
<dbReference type="RefSeq" id="WP_382410228.1">
    <property type="nucleotide sequence ID" value="NZ_JBHSGU010000019.1"/>
</dbReference>
<accession>A0ABV9LYG8</accession>
<gene>
    <name evidence="2" type="ORF">ACFO4O_15690</name>
</gene>